<dbReference type="AlphaFoldDB" id="A0A2M7G161"/>
<accession>A0A2M7G161</accession>
<organism evidence="2 3">
    <name type="scientific">bacterium (Candidatus Blackallbacteria) CG17_big_fil_post_rev_8_21_14_2_50_48_46</name>
    <dbReference type="NCBI Taxonomy" id="2014261"/>
    <lineage>
        <taxon>Bacteria</taxon>
        <taxon>Candidatus Blackallbacteria</taxon>
    </lineage>
</organism>
<protein>
    <submittedName>
        <fullName evidence="2">Competence protein TfoX</fullName>
    </submittedName>
</protein>
<dbReference type="InterPro" id="IPR007076">
    <property type="entry name" value="TfoX_N"/>
</dbReference>
<name>A0A2M7G161_9BACT</name>
<dbReference type="Gene3D" id="3.30.1460.30">
    <property type="entry name" value="YgaC/TfoX-N like chaperone"/>
    <property type="match status" value="1"/>
</dbReference>
<evidence type="ECO:0000259" key="1">
    <source>
        <dbReference type="Pfam" id="PF04993"/>
    </source>
</evidence>
<reference evidence="2 3" key="1">
    <citation type="submission" date="2017-09" db="EMBL/GenBank/DDBJ databases">
        <title>Depth-based differentiation of microbial function through sediment-hosted aquifers and enrichment of novel symbionts in the deep terrestrial subsurface.</title>
        <authorList>
            <person name="Probst A.J."/>
            <person name="Ladd B."/>
            <person name="Jarett J.K."/>
            <person name="Geller-Mcgrath D.E."/>
            <person name="Sieber C.M."/>
            <person name="Emerson J.B."/>
            <person name="Anantharaman K."/>
            <person name="Thomas B.C."/>
            <person name="Malmstrom R."/>
            <person name="Stieglmeier M."/>
            <person name="Klingl A."/>
            <person name="Woyke T."/>
            <person name="Ryan C.M."/>
            <person name="Banfield J.F."/>
        </authorList>
    </citation>
    <scope>NUCLEOTIDE SEQUENCE [LARGE SCALE GENOMIC DNA]</scope>
    <source>
        <strain evidence="2">CG17_big_fil_post_rev_8_21_14_2_50_48_46</strain>
    </source>
</reference>
<feature type="domain" description="TfoX N-terminal" evidence="1">
    <location>
        <begin position="14"/>
        <end position="94"/>
    </location>
</feature>
<dbReference type="EMBL" id="PFFQ01000053">
    <property type="protein sequence ID" value="PIW15277.1"/>
    <property type="molecule type" value="Genomic_DNA"/>
</dbReference>
<dbReference type="Pfam" id="PF04993">
    <property type="entry name" value="TfoX_N"/>
    <property type="match status" value="1"/>
</dbReference>
<gene>
    <name evidence="2" type="ORF">COW36_17835</name>
</gene>
<dbReference type="Proteomes" id="UP000231019">
    <property type="component" value="Unassembled WGS sequence"/>
</dbReference>
<evidence type="ECO:0000313" key="2">
    <source>
        <dbReference type="EMBL" id="PIW15277.1"/>
    </source>
</evidence>
<evidence type="ECO:0000313" key="3">
    <source>
        <dbReference type="Proteomes" id="UP000231019"/>
    </source>
</evidence>
<dbReference type="SUPFAM" id="SSF159894">
    <property type="entry name" value="YgaC/TfoX-N like"/>
    <property type="match status" value="1"/>
</dbReference>
<proteinExistence type="predicted"/>
<sequence>MPTDKAWLETLLKQLDLQAELSAKAMFGEYALYAQAKIVALLADNQLFVKPTEAGRAFIQTPIERSPYPGAKPCFLIQEPLKDPAWLRQLIQITTQELPAPKPKKPTQRKTKS</sequence>
<comment type="caution">
    <text evidence="2">The sequence shown here is derived from an EMBL/GenBank/DDBJ whole genome shotgun (WGS) entry which is preliminary data.</text>
</comment>